<dbReference type="GO" id="GO:0004527">
    <property type="term" value="F:exonuclease activity"/>
    <property type="evidence" value="ECO:0007669"/>
    <property type="project" value="UniProtKB-KW"/>
</dbReference>
<feature type="coiled-coil region" evidence="1">
    <location>
        <begin position="658"/>
        <end position="716"/>
    </location>
</feature>
<dbReference type="PANTHER" id="PTHR32114:SF2">
    <property type="entry name" value="ABC TRANSPORTER ABCH.3"/>
    <property type="match status" value="1"/>
</dbReference>
<evidence type="ECO:0000256" key="2">
    <source>
        <dbReference type="SAM" id="MobiDB-lite"/>
    </source>
</evidence>
<proteinExistence type="predicted"/>
<dbReference type="Pfam" id="PF13558">
    <property type="entry name" value="SbcC_Walker_B"/>
    <property type="match status" value="1"/>
</dbReference>
<keyword evidence="4" id="KW-0540">Nuclease</keyword>
<dbReference type="STRING" id="1121400.SAMN02746065_11840"/>
<evidence type="ECO:0000259" key="3">
    <source>
        <dbReference type="Pfam" id="PF13476"/>
    </source>
</evidence>
<evidence type="ECO:0000313" key="5">
    <source>
        <dbReference type="Proteomes" id="UP000192418"/>
    </source>
</evidence>
<feature type="coiled-coil region" evidence="1">
    <location>
        <begin position="859"/>
        <end position="886"/>
    </location>
</feature>
<feature type="coiled-coil region" evidence="1">
    <location>
        <begin position="740"/>
        <end position="792"/>
    </location>
</feature>
<feature type="coiled-coil region" evidence="1">
    <location>
        <begin position="321"/>
        <end position="379"/>
    </location>
</feature>
<dbReference type="OrthoDB" id="9795626at2"/>
<organism evidence="4 5">
    <name type="scientific">Desulfocicer vacuolatum DSM 3385</name>
    <dbReference type="NCBI Taxonomy" id="1121400"/>
    <lineage>
        <taxon>Bacteria</taxon>
        <taxon>Pseudomonadati</taxon>
        <taxon>Thermodesulfobacteriota</taxon>
        <taxon>Desulfobacteria</taxon>
        <taxon>Desulfobacterales</taxon>
        <taxon>Desulfobacteraceae</taxon>
        <taxon>Desulfocicer</taxon>
    </lineage>
</organism>
<dbReference type="AlphaFoldDB" id="A0A1W2DJZ7"/>
<feature type="region of interest" description="Disordered" evidence="2">
    <location>
        <begin position="591"/>
        <end position="611"/>
    </location>
</feature>
<keyword evidence="4" id="KW-0269">Exonuclease</keyword>
<dbReference type="RefSeq" id="WP_084070475.1">
    <property type="nucleotide sequence ID" value="NZ_FWXY01000018.1"/>
</dbReference>
<dbReference type="PANTHER" id="PTHR32114">
    <property type="entry name" value="ABC TRANSPORTER ABCH.3"/>
    <property type="match status" value="1"/>
</dbReference>
<keyword evidence="1" id="KW-0175">Coiled coil</keyword>
<keyword evidence="5" id="KW-1185">Reference proteome</keyword>
<dbReference type="GO" id="GO:0016887">
    <property type="term" value="F:ATP hydrolysis activity"/>
    <property type="evidence" value="ECO:0007669"/>
    <property type="project" value="InterPro"/>
</dbReference>
<gene>
    <name evidence="4" type="ORF">SAMN02746065_11840</name>
</gene>
<name>A0A1W2DJZ7_9BACT</name>
<reference evidence="4 5" key="1">
    <citation type="submission" date="2017-04" db="EMBL/GenBank/DDBJ databases">
        <authorList>
            <person name="Afonso C.L."/>
            <person name="Miller P.J."/>
            <person name="Scott M.A."/>
            <person name="Spackman E."/>
            <person name="Goraichik I."/>
            <person name="Dimitrov K.M."/>
            <person name="Suarez D.L."/>
            <person name="Swayne D.E."/>
        </authorList>
    </citation>
    <scope>NUCLEOTIDE SEQUENCE [LARGE SCALE GENOMIC DNA]</scope>
    <source>
        <strain evidence="4 5">DSM 3385</strain>
    </source>
</reference>
<dbReference type="InterPro" id="IPR027417">
    <property type="entry name" value="P-loop_NTPase"/>
</dbReference>
<keyword evidence="4" id="KW-0378">Hydrolase</keyword>
<dbReference type="Gene3D" id="3.40.50.300">
    <property type="entry name" value="P-loop containing nucleotide triphosphate hydrolases"/>
    <property type="match status" value="2"/>
</dbReference>
<accession>A0A1W2DJZ7</accession>
<dbReference type="SUPFAM" id="SSF52540">
    <property type="entry name" value="P-loop containing nucleoside triphosphate hydrolases"/>
    <property type="match status" value="2"/>
</dbReference>
<evidence type="ECO:0000313" key="4">
    <source>
        <dbReference type="EMBL" id="SMC97737.1"/>
    </source>
</evidence>
<dbReference type="GO" id="GO:0006302">
    <property type="term" value="P:double-strand break repair"/>
    <property type="evidence" value="ECO:0007669"/>
    <property type="project" value="InterPro"/>
</dbReference>
<feature type="coiled-coil region" evidence="1">
    <location>
        <begin position="452"/>
        <end position="523"/>
    </location>
</feature>
<protein>
    <submittedName>
        <fullName evidence="4">Exonuclease SbcC</fullName>
    </submittedName>
</protein>
<feature type="domain" description="Rad50/SbcC-type AAA" evidence="3">
    <location>
        <begin position="6"/>
        <end position="210"/>
    </location>
</feature>
<dbReference type="Proteomes" id="UP000192418">
    <property type="component" value="Unassembled WGS sequence"/>
</dbReference>
<evidence type="ECO:0000256" key="1">
    <source>
        <dbReference type="SAM" id="Coils"/>
    </source>
</evidence>
<dbReference type="InterPro" id="IPR038729">
    <property type="entry name" value="Rad50/SbcC_AAA"/>
</dbReference>
<dbReference type="Pfam" id="PF13476">
    <property type="entry name" value="AAA_23"/>
    <property type="match status" value="1"/>
</dbReference>
<sequence>MKILELRFKNLNSLHDEWFIDFTDPEYVSNGIFALTGPTGAGKSTILDAICLALYGATPRLGKITKAGNEIMSRQAGECYAEVLFESQTGQFRCHWEQRRARKKPGANLQPPQHEIARGNGKGKVIEHQLRRVQQVVEEKTGMDFERFTRSILLAQGGFDTFLKADVEQKSKILEQITGTGIYTEISKRVHERRRDEREKLDTLQAAIAGIHILEPDQEKEIRQNFETARQQEADIATKAIQTEKAIAWLNSIHGLKKEINTLAEESTHLHTAMEAFHAERKKLALARNAARLDGDYATLSEVRKQQLRDQSTLNTEGKKLPALEISLKNQRDNLKTTEQQTISVKEELKKATPLLQKIRALDQTLESQKKTISEIKESCNKEIAAIESRKKNRTKEQKKRTQTQKKLETITAYLKDHSRDEWLVSGLAGVEEQLARLLLMQKEISPKKAEKKEADSTLKQAKQKLTRCTKRCAGQTEKLKETTAKRTQAKEALEKLLGDRLLREYRREKETLLREMSFLKKIAQLEEHRMKLEDGAPCPLCGAKEHPFARGNVPIPDETEKKIKVLTDLIENAENQKDIIQNLEKTENTLRNSLSRDEKNEAKADAEKKAAEKNLSDLRALLENSSNRFNALKQIVSEKLIPLGIDIIPDDDLSSLLDTLKKRLHTWQAQMEKKTDLDKQMTQFDSELNRLDGVIENQLNTLAEKQYNLETLKKENSVTIAQRRELYKDKKPDREEQRLHNAIARAEQTEKQAKSLYDKLQQKWTSSNTTLETLEKQITQRKTELKRLESQFITTLLSADFSDEKQFLKARLTPEQREIIGAKAKSLDDAHTDLTARQKDRETRLATETARKLTANSMEILEPELKELKETLNRLRETIAGFKHQLTKNKSAGARIKKEQTAIDVQKKECRRWEKLHELIGSADGKKYRNFAQGLTFELMVSHANAQLEKMTDRYLLIRDKSQPLELNVVDNYQAGEIRSTRNLSGGESFIVSLTLALGLSRMASRRVRVDSLFLDEGFGTLDDDALETALETLSGLQQDAKLIGIISHVSALKERISTQINITPESGGRSTISGPGCCKVTKVKD</sequence>
<dbReference type="EMBL" id="FWXY01000018">
    <property type="protein sequence ID" value="SMC97737.1"/>
    <property type="molecule type" value="Genomic_DNA"/>
</dbReference>